<accession>A0A7W7SXZ8</accession>
<dbReference type="Proteomes" id="UP000542674">
    <property type="component" value="Unassembled WGS sequence"/>
</dbReference>
<proteinExistence type="predicted"/>
<evidence type="ECO:0000313" key="1">
    <source>
        <dbReference type="EMBL" id="MBB4963025.1"/>
    </source>
</evidence>
<dbReference type="AlphaFoldDB" id="A0A7W7SXZ8"/>
<organism evidence="1 2">
    <name type="scientific">Saccharothrix violaceirubra</name>
    <dbReference type="NCBI Taxonomy" id="413306"/>
    <lineage>
        <taxon>Bacteria</taxon>
        <taxon>Bacillati</taxon>
        <taxon>Actinomycetota</taxon>
        <taxon>Actinomycetes</taxon>
        <taxon>Pseudonocardiales</taxon>
        <taxon>Pseudonocardiaceae</taxon>
        <taxon>Saccharothrix</taxon>
    </lineage>
</organism>
<sequence length="48" mass="5292">MRMKPTAPRSATTLPSHAVVPPMTPGQFVREIGEWLAVDPSTVDKMRT</sequence>
<comment type="caution">
    <text evidence="1">The sequence shown here is derived from an EMBL/GenBank/DDBJ whole genome shotgun (WGS) entry which is preliminary data.</text>
</comment>
<dbReference type="EMBL" id="JACHJS010000001">
    <property type="protein sequence ID" value="MBB4963025.1"/>
    <property type="molecule type" value="Genomic_DNA"/>
</dbReference>
<keyword evidence="2" id="KW-1185">Reference proteome</keyword>
<protein>
    <submittedName>
        <fullName evidence="1">Uncharacterized protein</fullName>
    </submittedName>
</protein>
<evidence type="ECO:0000313" key="2">
    <source>
        <dbReference type="Proteomes" id="UP000542674"/>
    </source>
</evidence>
<dbReference type="RefSeq" id="WP_184665860.1">
    <property type="nucleotide sequence ID" value="NZ_BAABAI010000004.1"/>
</dbReference>
<gene>
    <name evidence="1" type="ORF">F4559_000384</name>
</gene>
<name>A0A7W7SXZ8_9PSEU</name>
<reference evidence="1 2" key="1">
    <citation type="submission" date="2020-08" db="EMBL/GenBank/DDBJ databases">
        <title>Sequencing the genomes of 1000 actinobacteria strains.</title>
        <authorList>
            <person name="Klenk H.-P."/>
        </authorList>
    </citation>
    <scope>NUCLEOTIDE SEQUENCE [LARGE SCALE GENOMIC DNA]</scope>
    <source>
        <strain evidence="1 2">DSM 45084</strain>
    </source>
</reference>